<dbReference type="PANTHER" id="PTHR36435">
    <property type="entry name" value="SLR1288 PROTEIN"/>
    <property type="match status" value="1"/>
</dbReference>
<dbReference type="GO" id="GO:0008237">
    <property type="term" value="F:metallopeptidase activity"/>
    <property type="evidence" value="ECO:0007669"/>
    <property type="project" value="UniProtKB-KW"/>
</dbReference>
<keyword evidence="1" id="KW-1133">Transmembrane helix</keyword>
<feature type="transmembrane region" description="Helical" evidence="1">
    <location>
        <begin position="74"/>
        <end position="94"/>
    </location>
</feature>
<evidence type="ECO:0000313" key="4">
    <source>
        <dbReference type="Proteomes" id="UP000253208"/>
    </source>
</evidence>
<keyword evidence="3" id="KW-0645">Protease</keyword>
<feature type="transmembrane region" description="Helical" evidence="1">
    <location>
        <begin position="129"/>
        <end position="146"/>
    </location>
</feature>
<accession>A0A367FX97</accession>
<dbReference type="EMBL" id="PSQG01000022">
    <property type="protein sequence ID" value="RCH42456.1"/>
    <property type="molecule type" value="Genomic_DNA"/>
</dbReference>
<feature type="domain" description="CAAX prenyl protease 2/Lysostaphin resistance protein A-like" evidence="2">
    <location>
        <begin position="75"/>
        <end position="161"/>
    </location>
</feature>
<organism evidence="3 4">
    <name type="scientific">Blautia obeum</name>
    <dbReference type="NCBI Taxonomy" id="40520"/>
    <lineage>
        <taxon>Bacteria</taxon>
        <taxon>Bacillati</taxon>
        <taxon>Bacillota</taxon>
        <taxon>Clostridia</taxon>
        <taxon>Lachnospirales</taxon>
        <taxon>Lachnospiraceae</taxon>
        <taxon>Blautia</taxon>
    </lineage>
</organism>
<evidence type="ECO:0000259" key="2">
    <source>
        <dbReference type="Pfam" id="PF02517"/>
    </source>
</evidence>
<protein>
    <submittedName>
        <fullName evidence="3">CPBP family intramembrane metalloprotease</fullName>
    </submittedName>
</protein>
<feature type="transmembrane region" description="Helical" evidence="1">
    <location>
        <begin position="106"/>
        <end position="123"/>
    </location>
</feature>
<dbReference type="InterPro" id="IPR003675">
    <property type="entry name" value="Rce1/LyrA-like_dom"/>
</dbReference>
<dbReference type="Pfam" id="PF02517">
    <property type="entry name" value="Rce1-like"/>
    <property type="match status" value="1"/>
</dbReference>
<keyword evidence="3" id="KW-0482">Metalloprotease</keyword>
<keyword evidence="3" id="KW-0378">Hydrolase</keyword>
<evidence type="ECO:0000256" key="1">
    <source>
        <dbReference type="SAM" id="Phobius"/>
    </source>
</evidence>
<dbReference type="AlphaFoldDB" id="A0A367FX97"/>
<feature type="transmembrane region" description="Helical" evidence="1">
    <location>
        <begin position="153"/>
        <end position="171"/>
    </location>
</feature>
<evidence type="ECO:0000313" key="3">
    <source>
        <dbReference type="EMBL" id="RCH42456.1"/>
    </source>
</evidence>
<dbReference type="GO" id="GO:0004175">
    <property type="term" value="F:endopeptidase activity"/>
    <property type="evidence" value="ECO:0007669"/>
    <property type="project" value="UniProtKB-ARBA"/>
</dbReference>
<dbReference type="GO" id="GO:0080120">
    <property type="term" value="P:CAAX-box protein maturation"/>
    <property type="evidence" value="ECO:0007669"/>
    <property type="project" value="UniProtKB-ARBA"/>
</dbReference>
<gene>
    <name evidence="3" type="ORF">C4886_14100</name>
</gene>
<sequence length="212" mass="23669">MFPAVYFYRKDRIGRLIGGLTSVEEQRLSIPEMLLLLAAGAGFAQYANVLVAILQNWISSSYGETMTKITSGKSLFMMIFWMGIIAPVAEEMIFRWLIYLRLRDHFSVLVSAVISAAFFGIYHGNVLQAVYAFVLGGIFAWFLEMGGNKWTSVLMHIGANTWILIFSEYAQTLVEKAGAGSLLMIYGVFAAAMIGGYQYFACRGEKRGYRAV</sequence>
<feature type="transmembrane region" description="Helical" evidence="1">
    <location>
        <begin position="177"/>
        <end position="200"/>
    </location>
</feature>
<proteinExistence type="predicted"/>
<keyword evidence="1" id="KW-0472">Membrane</keyword>
<dbReference type="GO" id="GO:0006508">
    <property type="term" value="P:proteolysis"/>
    <property type="evidence" value="ECO:0007669"/>
    <property type="project" value="UniProtKB-KW"/>
</dbReference>
<reference evidence="3 4" key="1">
    <citation type="submission" date="2018-02" db="EMBL/GenBank/DDBJ databases">
        <title>Complete genome sequencing of Faecalibacterium prausnitzii strains isolated from the human gut.</title>
        <authorList>
            <person name="Fitzgerald B.C."/>
            <person name="Shkoporov A.N."/>
            <person name="Ross P.R."/>
            <person name="Hill C."/>
        </authorList>
    </citation>
    <scope>NUCLEOTIDE SEQUENCE [LARGE SCALE GENOMIC DNA]</scope>
    <source>
        <strain evidence="3 4">APC942/31-1</strain>
    </source>
</reference>
<feature type="transmembrane region" description="Helical" evidence="1">
    <location>
        <begin position="34"/>
        <end position="54"/>
    </location>
</feature>
<dbReference type="Proteomes" id="UP000253208">
    <property type="component" value="Unassembled WGS sequence"/>
</dbReference>
<name>A0A367FX97_9FIRM</name>
<comment type="caution">
    <text evidence="3">The sequence shown here is derived from an EMBL/GenBank/DDBJ whole genome shotgun (WGS) entry which is preliminary data.</text>
</comment>
<dbReference type="PANTHER" id="PTHR36435:SF1">
    <property type="entry name" value="CAAX AMINO TERMINAL PROTEASE FAMILY PROTEIN"/>
    <property type="match status" value="1"/>
</dbReference>
<dbReference type="InterPro" id="IPR052710">
    <property type="entry name" value="CAAX_protease"/>
</dbReference>
<keyword evidence="1" id="KW-0812">Transmembrane</keyword>